<evidence type="ECO:0000256" key="13">
    <source>
        <dbReference type="RuleBase" id="RU003762"/>
    </source>
</evidence>
<dbReference type="InterPro" id="IPR000413">
    <property type="entry name" value="Integrin_alpha"/>
</dbReference>
<keyword evidence="4" id="KW-0732">Signal</keyword>
<dbReference type="Pfam" id="PF20806">
    <property type="entry name" value="Integrin_A_Ig_3"/>
    <property type="match status" value="1"/>
</dbReference>
<evidence type="ECO:0000256" key="11">
    <source>
        <dbReference type="ARBA" id="ARBA00023180"/>
    </source>
</evidence>
<gene>
    <name evidence="18" type="primary">LOC100208443</name>
</gene>
<dbReference type="InterPro" id="IPR013649">
    <property type="entry name" value="Integrin_alpha_Ig-like_1"/>
</dbReference>
<reference evidence="18" key="1">
    <citation type="submission" date="2025-08" db="UniProtKB">
        <authorList>
            <consortium name="RefSeq"/>
        </authorList>
    </citation>
    <scope>IDENTIFICATION</scope>
</reference>
<dbReference type="Pfam" id="PF08441">
    <property type="entry name" value="Integrin_A_Ig_1"/>
    <property type="match status" value="1"/>
</dbReference>
<evidence type="ECO:0000256" key="4">
    <source>
        <dbReference type="ARBA" id="ARBA00022729"/>
    </source>
</evidence>
<dbReference type="SUPFAM" id="SSF69318">
    <property type="entry name" value="Integrin alpha N-terminal domain"/>
    <property type="match status" value="1"/>
</dbReference>
<name>A0ABM4CTH6_HYDVU</name>
<dbReference type="Gene3D" id="1.20.5.930">
    <property type="entry name" value="Bicelle-embedded integrin alpha(iib) transmembrane segment"/>
    <property type="match status" value="1"/>
</dbReference>
<evidence type="ECO:0000259" key="14">
    <source>
        <dbReference type="Pfam" id="PF08441"/>
    </source>
</evidence>
<evidence type="ECO:0000256" key="3">
    <source>
        <dbReference type="ARBA" id="ARBA00022692"/>
    </source>
</evidence>
<evidence type="ECO:0000256" key="8">
    <source>
        <dbReference type="ARBA" id="ARBA00023037"/>
    </source>
</evidence>
<dbReference type="SUPFAM" id="SSF69179">
    <property type="entry name" value="Integrin domains"/>
    <property type="match status" value="3"/>
</dbReference>
<evidence type="ECO:0000256" key="5">
    <source>
        <dbReference type="ARBA" id="ARBA00022737"/>
    </source>
</evidence>
<dbReference type="InterPro" id="IPR013517">
    <property type="entry name" value="FG-GAP"/>
</dbReference>
<dbReference type="Proteomes" id="UP001652625">
    <property type="component" value="Chromosome 11"/>
</dbReference>
<dbReference type="PRINTS" id="PR01185">
    <property type="entry name" value="INTEGRINA"/>
</dbReference>
<dbReference type="PANTHER" id="PTHR23220:SF122">
    <property type="entry name" value="INTEGRIN ALPHA-PS1"/>
    <property type="match status" value="1"/>
</dbReference>
<feature type="domain" description="Integrin alpha second immunoglobulin-like" evidence="15">
    <location>
        <begin position="627"/>
        <end position="766"/>
    </location>
</feature>
<dbReference type="Gene3D" id="2.60.40.1530">
    <property type="entry name" value="ntegrin, alpha v. Chain A, domain 4"/>
    <property type="match status" value="1"/>
</dbReference>
<dbReference type="SMART" id="SM00191">
    <property type="entry name" value="Int_alpha"/>
    <property type="match status" value="4"/>
</dbReference>
<evidence type="ECO:0000256" key="9">
    <source>
        <dbReference type="ARBA" id="ARBA00023136"/>
    </source>
</evidence>
<comment type="similarity">
    <text evidence="2 13">Belongs to the integrin alpha chain family.</text>
</comment>
<comment type="subcellular location">
    <subcellularLocation>
        <location evidence="1 13">Membrane</location>
        <topology evidence="1 13">Single-pass type I membrane protein</topology>
    </subcellularLocation>
</comment>
<feature type="domain" description="Integrin alpha first immunoglubulin-like" evidence="14">
    <location>
        <begin position="463"/>
        <end position="606"/>
    </location>
</feature>
<protein>
    <submittedName>
        <fullName evidence="18">Integrin alpha pat-2 isoform X2</fullName>
    </submittedName>
</protein>
<keyword evidence="6 13" id="KW-0130">Cell adhesion</keyword>
<dbReference type="RefSeq" id="XP_065665229.1">
    <property type="nucleotide sequence ID" value="XM_065809157.1"/>
</dbReference>
<evidence type="ECO:0000259" key="16">
    <source>
        <dbReference type="Pfam" id="PF20806"/>
    </source>
</evidence>
<evidence type="ECO:0000256" key="10">
    <source>
        <dbReference type="ARBA" id="ARBA00023170"/>
    </source>
</evidence>
<dbReference type="Gene3D" id="2.60.40.1460">
    <property type="entry name" value="Integrin domains. Chain A, domain 2"/>
    <property type="match status" value="1"/>
</dbReference>
<dbReference type="InterPro" id="IPR018184">
    <property type="entry name" value="Integrin_alpha_C_CS"/>
</dbReference>
<feature type="transmembrane region" description="Helical" evidence="13">
    <location>
        <begin position="975"/>
        <end position="999"/>
    </location>
</feature>
<dbReference type="InterPro" id="IPR028994">
    <property type="entry name" value="Integrin_alpha_N"/>
</dbReference>
<evidence type="ECO:0000256" key="1">
    <source>
        <dbReference type="ARBA" id="ARBA00004479"/>
    </source>
</evidence>
<dbReference type="InterPro" id="IPR013519">
    <property type="entry name" value="Int_alpha_beta-p"/>
</dbReference>
<dbReference type="InterPro" id="IPR048285">
    <property type="entry name" value="Integrin_alpha_Ig-like_2"/>
</dbReference>
<keyword evidence="3 13" id="KW-0812">Transmembrane</keyword>
<dbReference type="PROSITE" id="PS00242">
    <property type="entry name" value="INTEGRIN_ALPHA"/>
    <property type="match status" value="1"/>
</dbReference>
<evidence type="ECO:0000256" key="2">
    <source>
        <dbReference type="ARBA" id="ARBA00008054"/>
    </source>
</evidence>
<dbReference type="Gene3D" id="2.60.40.1510">
    <property type="entry name" value="ntegrin, alpha v. Chain A, domain 3"/>
    <property type="match status" value="1"/>
</dbReference>
<evidence type="ECO:0000256" key="6">
    <source>
        <dbReference type="ARBA" id="ARBA00022889"/>
    </source>
</evidence>
<keyword evidence="8 13" id="KW-0401">Integrin</keyword>
<dbReference type="PROSITE" id="PS51470">
    <property type="entry name" value="FG_GAP"/>
    <property type="match status" value="2"/>
</dbReference>
<dbReference type="PANTHER" id="PTHR23220">
    <property type="entry name" value="INTEGRIN ALPHA"/>
    <property type="match status" value="1"/>
</dbReference>
<dbReference type="Pfam" id="PF01839">
    <property type="entry name" value="FG-GAP"/>
    <property type="match status" value="2"/>
</dbReference>
<keyword evidence="7 13" id="KW-1133">Transmembrane helix</keyword>
<dbReference type="InterPro" id="IPR032695">
    <property type="entry name" value="Integrin_dom_sf"/>
</dbReference>
<feature type="repeat" description="FG-GAP" evidence="12">
    <location>
        <begin position="340"/>
        <end position="401"/>
    </location>
</feature>
<evidence type="ECO:0000313" key="17">
    <source>
        <dbReference type="Proteomes" id="UP001652625"/>
    </source>
</evidence>
<evidence type="ECO:0000313" key="18">
    <source>
        <dbReference type="RefSeq" id="XP_065665229.1"/>
    </source>
</evidence>
<dbReference type="Gene3D" id="2.130.10.130">
    <property type="entry name" value="Integrin alpha, N-terminal"/>
    <property type="match status" value="1"/>
</dbReference>
<evidence type="ECO:0000259" key="15">
    <source>
        <dbReference type="Pfam" id="PF20805"/>
    </source>
</evidence>
<organism evidence="17 18">
    <name type="scientific">Hydra vulgaris</name>
    <name type="common">Hydra</name>
    <name type="synonym">Hydra attenuata</name>
    <dbReference type="NCBI Taxonomy" id="6087"/>
    <lineage>
        <taxon>Eukaryota</taxon>
        <taxon>Metazoa</taxon>
        <taxon>Cnidaria</taxon>
        <taxon>Hydrozoa</taxon>
        <taxon>Hydroidolina</taxon>
        <taxon>Anthoathecata</taxon>
        <taxon>Aplanulata</taxon>
        <taxon>Hydridae</taxon>
        <taxon>Hydra</taxon>
    </lineage>
</organism>
<keyword evidence="10 13" id="KW-0675">Receptor</keyword>
<accession>A0ABM4CTH6</accession>
<feature type="domain" description="Integrin alpha third immunoglobulin-like" evidence="16">
    <location>
        <begin position="773"/>
        <end position="926"/>
    </location>
</feature>
<keyword evidence="11" id="KW-0325">Glycoprotein</keyword>
<proteinExistence type="inferred from homology"/>
<dbReference type="Pfam" id="PF20805">
    <property type="entry name" value="Integrin_A_Ig_2"/>
    <property type="match status" value="1"/>
</dbReference>
<keyword evidence="9 13" id="KW-0472">Membrane</keyword>
<sequence length="1026" mass="112679">MFFKMVDSGRMRPAVFITLIVLIFTTNILYAFNIDVKSPYIYKDPFGSNTHFGYSLAFHRATTLIVGAPLSKVTNIGDGKQYGTVFECKGGTACTQLRQVDQVETFGKEKRDDQRMGATVYSNNDKILACAPRYKTVNEKLEEYLTGKCDVISIFDTSSSFVWRPTVSLTTRLPEFKYSQVGFSAKFIDSPIKELMTGLPNAQLGKGFIALAKGDGMSLSFTDTLIPKDYEYNGYATASGIFTKDKQSVFVVGGAPRGNNLDGKVFMYSVLNPNETFAVLNDPSKTVGSYFGSSLAAADVNNDQFSDLVVGAPYYEGDSYNEGTVYVYINNKQNGLEHVQTLYGNKKYGPLTGSLFGTALGSVGDLNQDQFSDIAIGAPYGGVDEKGIVYLYYGTANKEPLKLLQVITPSSLGAAGAALNGFGFAFADFLPFKNKLANDVDDNKYPDLAIGAYKSDQAVVLRSRPVITIMGELKTGSTKKIDLFSSESICNLTTDGKTKNKCIEGVQVCLTLAGLGIGTTNAEVEYKLALDTQQVIAKRAFLLNGQQQLNEITKVMTVSTAESCERYTVYLINNTRDIYRELELELTYNVKEPSSCINNLCPVANQILSLSDKKVIPYITGCSDDGNDECNSDLVVTLSTNEPLIRVGITEVLDVKAQITNKKENAFASYLHVQYPKELSPNQVKIEGYSGSIIWDPNVSQDSDINTLSITLSSPIKNKMIENVNIQFGVQLVQMGTKTLKLTAIVSTSSIEMNPQDNNATLIVKVSLSANLTVSGNVKPEQVKWTKEVSSPKIVGPKIVHTFFYQNMGPSSVDTSLIRIDFPEIYNKEYILNIIKIELEGTNSNFAVGTCTYGITNALNLNISESEQHLNQTKSRKRRDVLPSIQCGSSAVKCRLIECKINFLQKSDSVTVTVISTLVEATFDKTIKEGRKISAYTKFTTDAVAAASTTPQDFATVDLIINSPYLTKSGGKTTVAWWIILLCVLAAIIIISLIVFVMYKKGFFKRKNKVPTEEQSELRRGEPDEE</sequence>
<evidence type="ECO:0000256" key="7">
    <source>
        <dbReference type="ARBA" id="ARBA00022989"/>
    </source>
</evidence>
<keyword evidence="5" id="KW-0677">Repeat</keyword>
<dbReference type="GO" id="GO:0007229">
    <property type="term" value="P:integrin-mediated signaling pathway"/>
    <property type="evidence" value="ECO:0007669"/>
    <property type="project" value="UniProtKB-KW"/>
</dbReference>
<keyword evidence="17" id="KW-1185">Reference proteome</keyword>
<evidence type="ECO:0000256" key="12">
    <source>
        <dbReference type="PROSITE-ProRule" id="PRU00803"/>
    </source>
</evidence>
<dbReference type="InterPro" id="IPR048286">
    <property type="entry name" value="Integrin_alpha_Ig-like_3"/>
</dbReference>
<feature type="repeat" description="FG-GAP" evidence="12">
    <location>
        <begin position="278"/>
        <end position="337"/>
    </location>
</feature>
<dbReference type="GeneID" id="100208443"/>